<dbReference type="InterPro" id="IPR009506">
    <property type="entry name" value="YjiS-like"/>
</dbReference>
<dbReference type="Proteomes" id="UP000605848">
    <property type="component" value="Unassembled WGS sequence"/>
</dbReference>
<keyword evidence="3" id="KW-1185">Reference proteome</keyword>
<evidence type="ECO:0000313" key="2">
    <source>
        <dbReference type="EMBL" id="MBL0408090.1"/>
    </source>
</evidence>
<comment type="caution">
    <text evidence="2">The sequence shown here is derived from an EMBL/GenBank/DDBJ whole genome shotgun (WGS) entry which is preliminary data.</text>
</comment>
<evidence type="ECO:0000259" key="1">
    <source>
        <dbReference type="Pfam" id="PF06568"/>
    </source>
</evidence>
<accession>A0A937D4Z5</accession>
<sequence>MSLILAKVQAWITYRDTVRELQYLADKELADLGISRSDIKDVARRAAQ</sequence>
<dbReference type="EMBL" id="JAEQMY010000147">
    <property type="protein sequence ID" value="MBL0408090.1"/>
    <property type="molecule type" value="Genomic_DNA"/>
</dbReference>
<evidence type="ECO:0000313" key="3">
    <source>
        <dbReference type="Proteomes" id="UP000605848"/>
    </source>
</evidence>
<protein>
    <submittedName>
        <fullName evidence="2">DUF1127 domain-containing protein</fullName>
    </submittedName>
</protein>
<organism evidence="2 3">
    <name type="scientific">Microvirga aerilata</name>
    <dbReference type="NCBI Taxonomy" id="670292"/>
    <lineage>
        <taxon>Bacteria</taxon>
        <taxon>Pseudomonadati</taxon>
        <taxon>Pseudomonadota</taxon>
        <taxon>Alphaproteobacteria</taxon>
        <taxon>Hyphomicrobiales</taxon>
        <taxon>Methylobacteriaceae</taxon>
        <taxon>Microvirga</taxon>
    </lineage>
</organism>
<name>A0A937D4Z5_9HYPH</name>
<reference evidence="2" key="1">
    <citation type="submission" date="2021-01" db="EMBL/GenBank/DDBJ databases">
        <title>Microvirga sp.</title>
        <authorList>
            <person name="Kim M.K."/>
        </authorList>
    </citation>
    <scope>NUCLEOTIDE SEQUENCE</scope>
    <source>
        <strain evidence="2">5420S-16</strain>
    </source>
</reference>
<proteinExistence type="predicted"/>
<dbReference type="Pfam" id="PF06568">
    <property type="entry name" value="YjiS-like"/>
    <property type="match status" value="1"/>
</dbReference>
<dbReference type="AlphaFoldDB" id="A0A937D4Z5"/>
<feature type="domain" description="YjiS-like" evidence="1">
    <location>
        <begin position="5"/>
        <end position="39"/>
    </location>
</feature>
<gene>
    <name evidence="2" type="ORF">JKG68_29795</name>
</gene>